<gene>
    <name evidence="4 10" type="primary">proC</name>
    <name evidence="10" type="ORF">GCM10007852_20200</name>
</gene>
<comment type="caution">
    <text evidence="10">The sequence shown here is derived from an EMBL/GenBank/DDBJ whole genome shotgun (WGS) entry which is preliminary data.</text>
</comment>
<dbReference type="SUPFAM" id="SSF48179">
    <property type="entry name" value="6-phosphogluconate dehydrogenase C-terminal domain-like"/>
    <property type="match status" value="1"/>
</dbReference>
<evidence type="ECO:0000256" key="5">
    <source>
        <dbReference type="NCBIfam" id="TIGR00112"/>
    </source>
</evidence>
<evidence type="ECO:0000313" key="10">
    <source>
        <dbReference type="EMBL" id="GLR71112.1"/>
    </source>
</evidence>
<dbReference type="Pfam" id="PF14748">
    <property type="entry name" value="P5CR_dimer"/>
    <property type="match status" value="1"/>
</dbReference>
<dbReference type="InterPro" id="IPR036291">
    <property type="entry name" value="NAD(P)-bd_dom_sf"/>
</dbReference>
<dbReference type="InterPro" id="IPR000304">
    <property type="entry name" value="Pyrroline-COOH_reductase"/>
</dbReference>
<evidence type="ECO:0000259" key="9">
    <source>
        <dbReference type="Pfam" id="PF14748"/>
    </source>
</evidence>
<dbReference type="FunFam" id="1.10.3730.10:FF:000001">
    <property type="entry name" value="Pyrroline-5-carboxylate reductase"/>
    <property type="match status" value="1"/>
</dbReference>
<sequence length="273" mass="29337">MLYKNITFIGAGNMTSAIIRGLIADGYPSDKIMATNPSQAKLDILIADCDICTSNSNDDGIAFGDVIILAVKPQLMSKVCAAFKSKERLSNKCFVSIAAGIPTDRLSEMLNGVKNIVRVMPNTPSAIGQGMSGVYAHDVVAQENVQFVLDIMRKVGDTVLVDNEDHINTVIAAAGSSPAYFFLIAEAMQAEAINMGLNKAQARKLVQQAMFGSAKMLKENEDLEPSQLRANVTSKGGTTHQAVLSLQNDNIEQTFARAMQAAVARANEMSKEF</sequence>
<comment type="function">
    <text evidence="4">Catalyzes the reduction of 1-pyrroline-5-carboxylate (PCA) to L-proline.</text>
</comment>
<keyword evidence="2 4" id="KW-0521">NADP</keyword>
<dbReference type="Pfam" id="PF03807">
    <property type="entry name" value="F420_oxidored"/>
    <property type="match status" value="1"/>
</dbReference>
<dbReference type="EMBL" id="BSOT01000005">
    <property type="protein sequence ID" value="GLR71112.1"/>
    <property type="molecule type" value="Genomic_DNA"/>
</dbReference>
<name>A0AA37SWX5_9ALTE</name>
<dbReference type="AlphaFoldDB" id="A0AA37SWX5"/>
<comment type="catalytic activity">
    <reaction evidence="4 7">
        <text>L-proline + NADP(+) = (S)-1-pyrroline-5-carboxylate + NADPH + 2 H(+)</text>
        <dbReference type="Rhea" id="RHEA:14109"/>
        <dbReference type="ChEBI" id="CHEBI:15378"/>
        <dbReference type="ChEBI" id="CHEBI:17388"/>
        <dbReference type="ChEBI" id="CHEBI:57783"/>
        <dbReference type="ChEBI" id="CHEBI:58349"/>
        <dbReference type="ChEBI" id="CHEBI:60039"/>
        <dbReference type="EC" id="1.5.1.2"/>
    </reaction>
</comment>
<evidence type="ECO:0000256" key="4">
    <source>
        <dbReference type="HAMAP-Rule" id="MF_01925"/>
    </source>
</evidence>
<dbReference type="Proteomes" id="UP001156601">
    <property type="component" value="Unassembled WGS sequence"/>
</dbReference>
<comment type="similarity">
    <text evidence="1 4 7">Belongs to the pyrroline-5-carboxylate reductase family.</text>
</comment>
<dbReference type="RefSeq" id="WP_284217412.1">
    <property type="nucleotide sequence ID" value="NZ_BSOT01000005.1"/>
</dbReference>
<dbReference type="EC" id="1.5.1.2" evidence="4 5"/>
<feature type="domain" description="Pyrroline-5-carboxylate reductase dimerisation" evidence="9">
    <location>
        <begin position="164"/>
        <end position="269"/>
    </location>
</feature>
<dbReference type="InterPro" id="IPR008927">
    <property type="entry name" value="6-PGluconate_DH-like_C_sf"/>
</dbReference>
<keyword evidence="4" id="KW-0963">Cytoplasm</keyword>
<reference evidence="10" key="2">
    <citation type="submission" date="2023-01" db="EMBL/GenBank/DDBJ databases">
        <title>Draft genome sequence of Agaribacter marinus strain NBRC 110023.</title>
        <authorList>
            <person name="Sun Q."/>
            <person name="Mori K."/>
        </authorList>
    </citation>
    <scope>NUCLEOTIDE SEQUENCE</scope>
    <source>
        <strain evidence="10">NBRC 110023</strain>
    </source>
</reference>
<dbReference type="GO" id="GO:0004735">
    <property type="term" value="F:pyrroline-5-carboxylate reductase activity"/>
    <property type="evidence" value="ECO:0007669"/>
    <property type="project" value="UniProtKB-UniRule"/>
</dbReference>
<dbReference type="InterPro" id="IPR029036">
    <property type="entry name" value="P5CR_dimer"/>
</dbReference>
<evidence type="ECO:0000259" key="8">
    <source>
        <dbReference type="Pfam" id="PF03807"/>
    </source>
</evidence>
<dbReference type="NCBIfam" id="TIGR00112">
    <property type="entry name" value="proC"/>
    <property type="match status" value="1"/>
</dbReference>
<dbReference type="InterPro" id="IPR053790">
    <property type="entry name" value="P5CR-like_CS"/>
</dbReference>
<dbReference type="Gene3D" id="1.10.3730.10">
    <property type="entry name" value="ProC C-terminal domain-like"/>
    <property type="match status" value="1"/>
</dbReference>
<dbReference type="HAMAP" id="MF_01925">
    <property type="entry name" value="P5C_reductase"/>
    <property type="match status" value="1"/>
</dbReference>
<evidence type="ECO:0000256" key="6">
    <source>
        <dbReference type="PIRSR" id="PIRSR000193-1"/>
    </source>
</evidence>
<feature type="domain" description="Pyrroline-5-carboxylate reductase catalytic N-terminal" evidence="8">
    <location>
        <begin position="6"/>
        <end position="100"/>
    </location>
</feature>
<dbReference type="Gene3D" id="3.40.50.720">
    <property type="entry name" value="NAD(P)-binding Rossmann-like Domain"/>
    <property type="match status" value="1"/>
</dbReference>
<keyword evidence="11" id="KW-1185">Reference proteome</keyword>
<evidence type="ECO:0000313" key="11">
    <source>
        <dbReference type="Proteomes" id="UP001156601"/>
    </source>
</evidence>
<dbReference type="PANTHER" id="PTHR11645">
    <property type="entry name" value="PYRROLINE-5-CARBOXYLATE REDUCTASE"/>
    <property type="match status" value="1"/>
</dbReference>
<feature type="binding site" evidence="6">
    <location>
        <position position="57"/>
    </location>
    <ligand>
        <name>NADPH</name>
        <dbReference type="ChEBI" id="CHEBI:57783"/>
    </ligand>
</feature>
<feature type="binding site" evidence="6">
    <location>
        <begin position="9"/>
        <end position="14"/>
    </location>
    <ligand>
        <name>NADP(+)</name>
        <dbReference type="ChEBI" id="CHEBI:58349"/>
    </ligand>
</feature>
<keyword evidence="4 7" id="KW-0028">Amino-acid biosynthesis</keyword>
<keyword evidence="3 4" id="KW-0560">Oxidoreductase</keyword>
<evidence type="ECO:0000256" key="1">
    <source>
        <dbReference type="ARBA" id="ARBA00005525"/>
    </source>
</evidence>
<dbReference type="GO" id="GO:0055129">
    <property type="term" value="P:L-proline biosynthetic process"/>
    <property type="evidence" value="ECO:0007669"/>
    <property type="project" value="UniProtKB-UniRule"/>
</dbReference>
<protein>
    <recommendedName>
        <fullName evidence="4 5">Pyrroline-5-carboxylate reductase</fullName>
        <shortName evidence="4">P5C reductase</shortName>
        <shortName evidence="4">P5CR</shortName>
        <ecNumber evidence="4 5">1.5.1.2</ecNumber>
    </recommendedName>
    <alternativeName>
        <fullName evidence="4">PCA reductase</fullName>
    </alternativeName>
</protein>
<dbReference type="SUPFAM" id="SSF51735">
    <property type="entry name" value="NAD(P)-binding Rossmann-fold domains"/>
    <property type="match status" value="1"/>
</dbReference>
<dbReference type="PANTHER" id="PTHR11645:SF0">
    <property type="entry name" value="PYRROLINE-5-CARBOXYLATE REDUCTASE 3"/>
    <property type="match status" value="1"/>
</dbReference>
<accession>A0AA37SWX5</accession>
<comment type="catalytic activity">
    <reaction evidence="4">
        <text>L-proline + NAD(+) = (S)-1-pyrroline-5-carboxylate + NADH + 2 H(+)</text>
        <dbReference type="Rhea" id="RHEA:14105"/>
        <dbReference type="ChEBI" id="CHEBI:15378"/>
        <dbReference type="ChEBI" id="CHEBI:17388"/>
        <dbReference type="ChEBI" id="CHEBI:57540"/>
        <dbReference type="ChEBI" id="CHEBI:57945"/>
        <dbReference type="ChEBI" id="CHEBI:60039"/>
        <dbReference type="EC" id="1.5.1.2"/>
    </reaction>
</comment>
<dbReference type="PROSITE" id="PS00521">
    <property type="entry name" value="P5CR"/>
    <property type="match status" value="1"/>
</dbReference>
<reference evidence="10" key="1">
    <citation type="journal article" date="2014" name="Int. J. Syst. Evol. Microbiol.">
        <title>Complete genome sequence of Corynebacterium casei LMG S-19264T (=DSM 44701T), isolated from a smear-ripened cheese.</title>
        <authorList>
            <consortium name="US DOE Joint Genome Institute (JGI-PGF)"/>
            <person name="Walter F."/>
            <person name="Albersmeier A."/>
            <person name="Kalinowski J."/>
            <person name="Ruckert C."/>
        </authorList>
    </citation>
    <scope>NUCLEOTIDE SEQUENCE</scope>
    <source>
        <strain evidence="10">NBRC 110023</strain>
    </source>
</reference>
<keyword evidence="4 7" id="KW-0641">Proline biosynthesis</keyword>
<dbReference type="GO" id="GO:0005737">
    <property type="term" value="C:cytoplasm"/>
    <property type="evidence" value="ECO:0007669"/>
    <property type="project" value="UniProtKB-SubCell"/>
</dbReference>
<proteinExistence type="inferred from homology"/>
<comment type="pathway">
    <text evidence="4 7">Amino-acid biosynthesis; L-proline biosynthesis; L-proline from L-glutamate 5-semialdehyde: step 1/1.</text>
</comment>
<evidence type="ECO:0000256" key="3">
    <source>
        <dbReference type="ARBA" id="ARBA00023002"/>
    </source>
</evidence>
<dbReference type="PIRSF" id="PIRSF000193">
    <property type="entry name" value="Pyrrol-5-carb_rd"/>
    <property type="match status" value="1"/>
</dbReference>
<evidence type="ECO:0000256" key="2">
    <source>
        <dbReference type="ARBA" id="ARBA00022857"/>
    </source>
</evidence>
<feature type="binding site" evidence="6">
    <location>
        <begin position="70"/>
        <end position="73"/>
    </location>
    <ligand>
        <name>NADP(+)</name>
        <dbReference type="ChEBI" id="CHEBI:58349"/>
    </ligand>
</feature>
<dbReference type="InterPro" id="IPR028939">
    <property type="entry name" value="P5C_Rdtase_cat_N"/>
</dbReference>
<evidence type="ECO:0000256" key="7">
    <source>
        <dbReference type="RuleBase" id="RU003903"/>
    </source>
</evidence>
<organism evidence="10 11">
    <name type="scientific">Agaribacter marinus</name>
    <dbReference type="NCBI Taxonomy" id="1431249"/>
    <lineage>
        <taxon>Bacteria</taxon>
        <taxon>Pseudomonadati</taxon>
        <taxon>Pseudomonadota</taxon>
        <taxon>Gammaproteobacteria</taxon>
        <taxon>Alteromonadales</taxon>
        <taxon>Alteromonadaceae</taxon>
        <taxon>Agaribacter</taxon>
    </lineage>
</organism>
<comment type="subcellular location">
    <subcellularLocation>
        <location evidence="4">Cytoplasm</location>
    </subcellularLocation>
</comment>